<evidence type="ECO:0000259" key="8">
    <source>
        <dbReference type="Pfam" id="PF02823"/>
    </source>
</evidence>
<evidence type="ECO:0000256" key="6">
    <source>
        <dbReference type="ARBA" id="ARBA00023196"/>
    </source>
</evidence>
<dbReference type="Proteomes" id="UP000433493">
    <property type="component" value="Unassembled WGS sequence"/>
</dbReference>
<evidence type="ECO:0000313" key="9">
    <source>
        <dbReference type="EMBL" id="KAB1643685.1"/>
    </source>
</evidence>
<evidence type="ECO:0000256" key="3">
    <source>
        <dbReference type="ARBA" id="ARBA00022448"/>
    </source>
</evidence>
<dbReference type="EMBL" id="WBKB01000003">
    <property type="protein sequence ID" value="KAB1643685.1"/>
    <property type="molecule type" value="Genomic_DNA"/>
</dbReference>
<keyword evidence="6" id="KW-0139">CF(1)</keyword>
<dbReference type="OrthoDB" id="9791445at2"/>
<dbReference type="Gene3D" id="2.60.15.10">
    <property type="entry name" value="F0F1 ATP synthase delta/epsilon subunit, N-terminal"/>
    <property type="match status" value="1"/>
</dbReference>
<keyword evidence="10" id="KW-1185">Reference proteome</keyword>
<reference evidence="9 10" key="1">
    <citation type="submission" date="2019-09" db="EMBL/GenBank/DDBJ databases">
        <title>Phylogeny of genus Pseudoclavibacter and closely related genus.</title>
        <authorList>
            <person name="Li Y."/>
        </authorList>
    </citation>
    <scope>NUCLEOTIDE SEQUENCE [LARGE SCALE GENOMIC DNA]</scope>
    <source>
        <strain evidence="9 10">KCTC 13959</strain>
    </source>
</reference>
<accession>A0A7J5BC56</accession>
<evidence type="ECO:0000256" key="1">
    <source>
        <dbReference type="ARBA" id="ARBA00004202"/>
    </source>
</evidence>
<dbReference type="Pfam" id="PF02823">
    <property type="entry name" value="ATP-synt_DE_N"/>
    <property type="match status" value="1"/>
</dbReference>
<name>A0A7J5BC56_9MICO</name>
<protein>
    <submittedName>
        <fullName evidence="9">F0F1 ATP synthase subunit epsilon</fullName>
    </submittedName>
</protein>
<evidence type="ECO:0000313" key="10">
    <source>
        <dbReference type="Proteomes" id="UP000433493"/>
    </source>
</evidence>
<dbReference type="NCBIfam" id="NF009977">
    <property type="entry name" value="PRK13442.1"/>
    <property type="match status" value="1"/>
</dbReference>
<dbReference type="SUPFAM" id="SSF51344">
    <property type="entry name" value="Epsilon subunit of F1F0-ATP synthase N-terminal domain"/>
    <property type="match status" value="1"/>
</dbReference>
<dbReference type="CDD" id="cd12152">
    <property type="entry name" value="F1-ATPase_delta"/>
    <property type="match status" value="1"/>
</dbReference>
<dbReference type="AlphaFoldDB" id="A0A7J5BC56"/>
<organism evidence="9 10">
    <name type="scientific">Gulosibacter chungangensis</name>
    <dbReference type="NCBI Taxonomy" id="979746"/>
    <lineage>
        <taxon>Bacteria</taxon>
        <taxon>Bacillati</taxon>
        <taxon>Actinomycetota</taxon>
        <taxon>Actinomycetes</taxon>
        <taxon>Micrococcales</taxon>
        <taxon>Microbacteriaceae</taxon>
        <taxon>Gulosibacter</taxon>
    </lineage>
</organism>
<comment type="similarity">
    <text evidence="2">Belongs to the ATPase epsilon chain family.</text>
</comment>
<keyword evidence="4" id="KW-0406">Ion transport</keyword>
<keyword evidence="5" id="KW-0472">Membrane</keyword>
<evidence type="ECO:0000256" key="2">
    <source>
        <dbReference type="ARBA" id="ARBA00005712"/>
    </source>
</evidence>
<dbReference type="GO" id="GO:0046933">
    <property type="term" value="F:proton-transporting ATP synthase activity, rotational mechanism"/>
    <property type="evidence" value="ECO:0007669"/>
    <property type="project" value="InterPro"/>
</dbReference>
<keyword evidence="7" id="KW-0066">ATP synthesis</keyword>
<dbReference type="GO" id="GO:0045259">
    <property type="term" value="C:proton-transporting ATP synthase complex"/>
    <property type="evidence" value="ECO:0007669"/>
    <property type="project" value="UniProtKB-KW"/>
</dbReference>
<evidence type="ECO:0000256" key="4">
    <source>
        <dbReference type="ARBA" id="ARBA00023065"/>
    </source>
</evidence>
<dbReference type="GO" id="GO:0005886">
    <property type="term" value="C:plasma membrane"/>
    <property type="evidence" value="ECO:0007669"/>
    <property type="project" value="UniProtKB-SubCell"/>
</dbReference>
<proteinExistence type="inferred from homology"/>
<comment type="subcellular location">
    <subcellularLocation>
        <location evidence="1">Cell membrane</location>
        <topology evidence="1">Peripheral membrane protein</topology>
    </subcellularLocation>
</comment>
<sequence>MLNVNVVNATEQVWEGKAKEVIAYTTEGSIGIRPGHTPVLATLAVGEVRVITEEGKTISATAENGFLSVSNDLVTVIAGEAVVTA</sequence>
<dbReference type="PANTHER" id="PTHR13822:SF10">
    <property type="entry name" value="ATP SYNTHASE EPSILON CHAIN, CHLOROPLASTIC"/>
    <property type="match status" value="1"/>
</dbReference>
<comment type="caution">
    <text evidence="9">The sequence shown here is derived from an EMBL/GenBank/DDBJ whole genome shotgun (WGS) entry which is preliminary data.</text>
</comment>
<dbReference type="InterPro" id="IPR020546">
    <property type="entry name" value="ATP_synth_F1_dsu/esu_N"/>
</dbReference>
<dbReference type="InterPro" id="IPR001469">
    <property type="entry name" value="ATP_synth_F1_dsu/esu"/>
</dbReference>
<dbReference type="InterPro" id="IPR036771">
    <property type="entry name" value="ATPsynth_dsu/esu_N"/>
</dbReference>
<dbReference type="PANTHER" id="PTHR13822">
    <property type="entry name" value="ATP SYNTHASE DELTA/EPSILON CHAIN"/>
    <property type="match status" value="1"/>
</dbReference>
<keyword evidence="3" id="KW-0813">Transport</keyword>
<feature type="domain" description="ATP synthase F1 complex delta/epsilon subunit N-terminal" evidence="8">
    <location>
        <begin position="2"/>
        <end position="81"/>
    </location>
</feature>
<evidence type="ECO:0000256" key="5">
    <source>
        <dbReference type="ARBA" id="ARBA00023136"/>
    </source>
</evidence>
<gene>
    <name evidence="9" type="ORF">F8O05_06835</name>
</gene>
<evidence type="ECO:0000256" key="7">
    <source>
        <dbReference type="ARBA" id="ARBA00023310"/>
    </source>
</evidence>